<dbReference type="AlphaFoldDB" id="B6FWT9"/>
<evidence type="ECO:0000313" key="3">
    <source>
        <dbReference type="EMBL" id="EEA86000.1"/>
    </source>
</evidence>
<dbReference type="GO" id="GO:0045004">
    <property type="term" value="P:DNA replication proofreading"/>
    <property type="evidence" value="ECO:0007669"/>
    <property type="project" value="TreeGrafter"/>
</dbReference>
<dbReference type="HOGENOM" id="CLU_047806_7_2_9"/>
<keyword evidence="1" id="KW-0540">Nuclease</keyword>
<reference evidence="3 4" key="2">
    <citation type="submission" date="2008-10" db="EMBL/GenBank/DDBJ databases">
        <title>Draft genome sequence of Clostridium hiranonis (DSM 13275).</title>
        <authorList>
            <person name="Sudarsanam P."/>
            <person name="Ley R."/>
            <person name="Guruge J."/>
            <person name="Turnbaugh P.J."/>
            <person name="Mahowald M."/>
            <person name="Liep D."/>
            <person name="Gordon J."/>
        </authorList>
    </citation>
    <scope>NUCLEOTIDE SEQUENCE [LARGE SCALE GENOMIC DNA]</scope>
    <source>
        <strain evidence="3 4">DSM 13275</strain>
    </source>
</reference>
<dbReference type="EMBL" id="ABWP01000011">
    <property type="protein sequence ID" value="EEA86000.1"/>
    <property type="molecule type" value="Genomic_DNA"/>
</dbReference>
<proteinExistence type="predicted"/>
<comment type="caution">
    <text evidence="3">The sequence shown here is derived from an EMBL/GenBank/DDBJ whole genome shotgun (WGS) entry which is preliminary data.</text>
</comment>
<dbReference type="SUPFAM" id="SSF53098">
    <property type="entry name" value="Ribonuclease H-like"/>
    <property type="match status" value="1"/>
</dbReference>
<dbReference type="CDD" id="cd06127">
    <property type="entry name" value="DEDDh"/>
    <property type="match status" value="1"/>
</dbReference>
<sequence length="276" mass="32544">MGIFSFFKKARETMREINEEIKKEDAFKEFVFSIGDDLYEVDEKNPYAGTFKEVPLFKMEEPTEEFLKSLARKPDKEVDYWKFIKHSGTTKDPECYIVFDLETTGLEAHKEAITEIAAIKFDYDEPVEYFHTYVNPKKKIREKITDLTGITNEMVASAPPIEYVLPNFLKFIDKYTLISHNVSFDMSFILDPMYNLGYKKPGNKAIDTLALARRFMKDEDTGKRLSSYKLEDLKYQLGLPLDVYDIKSHNALYDTKVAYFLYKNCRELKEEYYKYK</sequence>
<dbReference type="SMART" id="SM00479">
    <property type="entry name" value="EXOIII"/>
    <property type="match status" value="1"/>
</dbReference>
<dbReference type="eggNOG" id="COG2176">
    <property type="taxonomic scope" value="Bacteria"/>
</dbReference>
<gene>
    <name evidence="3" type="ORF">CLOHIR_00338</name>
</gene>
<keyword evidence="1" id="KW-0378">Hydrolase</keyword>
<feature type="domain" description="Exonuclease" evidence="2">
    <location>
        <begin position="95"/>
        <end position="271"/>
    </location>
</feature>
<evidence type="ECO:0000313" key="4">
    <source>
        <dbReference type="Proteomes" id="UP000003178"/>
    </source>
</evidence>
<dbReference type="InterPro" id="IPR013520">
    <property type="entry name" value="Ribonucl_H"/>
</dbReference>
<evidence type="ECO:0000259" key="2">
    <source>
        <dbReference type="SMART" id="SM00479"/>
    </source>
</evidence>
<dbReference type="NCBIfam" id="TIGR00573">
    <property type="entry name" value="dnaq"/>
    <property type="match status" value="1"/>
</dbReference>
<dbReference type="Gene3D" id="3.30.420.10">
    <property type="entry name" value="Ribonuclease H-like superfamily/Ribonuclease H"/>
    <property type="match status" value="1"/>
</dbReference>
<dbReference type="Pfam" id="PF00929">
    <property type="entry name" value="RNase_T"/>
    <property type="match status" value="1"/>
</dbReference>
<dbReference type="InterPro" id="IPR006054">
    <property type="entry name" value="DnaQ"/>
</dbReference>
<keyword evidence="4" id="KW-1185">Reference proteome</keyword>
<dbReference type="GO" id="GO:0008408">
    <property type="term" value="F:3'-5' exonuclease activity"/>
    <property type="evidence" value="ECO:0007669"/>
    <property type="project" value="TreeGrafter"/>
</dbReference>
<accession>B6FWT9</accession>
<dbReference type="PANTHER" id="PTHR30231">
    <property type="entry name" value="DNA POLYMERASE III SUBUNIT EPSILON"/>
    <property type="match status" value="1"/>
</dbReference>
<dbReference type="GO" id="GO:0003677">
    <property type="term" value="F:DNA binding"/>
    <property type="evidence" value="ECO:0007669"/>
    <property type="project" value="InterPro"/>
</dbReference>
<organism evidence="3 4">
    <name type="scientific">Peptacetobacter hiranonis (strain DSM 13275 / JCM 10541 / KCTC 15199 / TO-931)</name>
    <name type="common">Clostridium hiranonis</name>
    <dbReference type="NCBI Taxonomy" id="500633"/>
    <lineage>
        <taxon>Bacteria</taxon>
        <taxon>Bacillati</taxon>
        <taxon>Bacillota</taxon>
        <taxon>Clostridia</taxon>
        <taxon>Peptostreptococcales</taxon>
        <taxon>Peptostreptococcaceae</taxon>
        <taxon>Peptacetobacter</taxon>
    </lineage>
</organism>
<dbReference type="RefSeq" id="WP_006439260.1">
    <property type="nucleotide sequence ID" value="NZ_DS995355.1"/>
</dbReference>
<dbReference type="FunFam" id="3.30.420.10:FF:000045">
    <property type="entry name" value="3'-5' exonuclease DinG"/>
    <property type="match status" value="1"/>
</dbReference>
<dbReference type="GO" id="GO:0005829">
    <property type="term" value="C:cytosol"/>
    <property type="evidence" value="ECO:0007669"/>
    <property type="project" value="TreeGrafter"/>
</dbReference>
<dbReference type="InterPro" id="IPR012337">
    <property type="entry name" value="RNaseH-like_sf"/>
</dbReference>
<reference evidence="3 4" key="1">
    <citation type="submission" date="2008-09" db="EMBL/GenBank/DDBJ databases">
        <authorList>
            <person name="Fulton L."/>
            <person name="Clifton S."/>
            <person name="Fulton B."/>
            <person name="Xu J."/>
            <person name="Minx P."/>
            <person name="Pepin K.H."/>
            <person name="Johnson M."/>
            <person name="Thiruvilangam P."/>
            <person name="Bhonagiri V."/>
            <person name="Nash W.E."/>
            <person name="Mardis E.R."/>
            <person name="Wilson R.K."/>
        </authorList>
    </citation>
    <scope>NUCLEOTIDE SEQUENCE [LARGE SCALE GENOMIC DNA]</scope>
    <source>
        <strain evidence="3 4">DSM 13275</strain>
    </source>
</reference>
<dbReference type="GO" id="GO:0003887">
    <property type="term" value="F:DNA-directed DNA polymerase activity"/>
    <property type="evidence" value="ECO:0007669"/>
    <property type="project" value="InterPro"/>
</dbReference>
<dbReference type="PANTHER" id="PTHR30231:SF41">
    <property type="entry name" value="DNA POLYMERASE III SUBUNIT EPSILON"/>
    <property type="match status" value="1"/>
</dbReference>
<evidence type="ECO:0000256" key="1">
    <source>
        <dbReference type="ARBA" id="ARBA00022839"/>
    </source>
</evidence>
<dbReference type="OrthoDB" id="9803913at2"/>
<keyword evidence="1" id="KW-0269">Exonuclease</keyword>
<dbReference type="STRING" id="500633.CLOHIR_00338"/>
<dbReference type="Proteomes" id="UP000003178">
    <property type="component" value="Unassembled WGS sequence"/>
</dbReference>
<name>B6FWT9_PEPHT</name>
<dbReference type="InterPro" id="IPR036397">
    <property type="entry name" value="RNaseH_sf"/>
</dbReference>
<protein>
    <submittedName>
        <fullName evidence="3">Putative DNA polymerase III, epsilon subunit</fullName>
    </submittedName>
</protein>